<dbReference type="InterPro" id="IPR051449">
    <property type="entry name" value="ABC-2_transporter_component"/>
</dbReference>
<evidence type="ECO:0000256" key="5">
    <source>
        <dbReference type="ARBA" id="ARBA00023136"/>
    </source>
</evidence>
<dbReference type="Pfam" id="PF12698">
    <property type="entry name" value="ABC2_membrane_3"/>
    <property type="match status" value="1"/>
</dbReference>
<dbReference type="PANTHER" id="PTHR30294">
    <property type="entry name" value="MEMBRANE COMPONENT OF ABC TRANSPORTER YHHJ-RELATED"/>
    <property type="match status" value="1"/>
</dbReference>
<evidence type="ECO:0000313" key="9">
    <source>
        <dbReference type="Proteomes" id="UP000791080"/>
    </source>
</evidence>
<keyword evidence="2" id="KW-1003">Cell membrane</keyword>
<comment type="caution">
    <text evidence="8">The sequence shown here is derived from an EMBL/GenBank/DDBJ whole genome shotgun (WGS) entry which is preliminary data.</text>
</comment>
<feature type="transmembrane region" description="Helical" evidence="6">
    <location>
        <begin position="182"/>
        <end position="208"/>
    </location>
</feature>
<keyword evidence="5 6" id="KW-0472">Membrane</keyword>
<reference evidence="8 9" key="1">
    <citation type="submission" date="2013-07" db="EMBL/GenBank/DDBJ databases">
        <authorList>
            <consortium name="DOE Joint Genome Institute"/>
            <person name="Reeve W."/>
            <person name="Huntemann M."/>
            <person name="Han J."/>
            <person name="Chen A."/>
            <person name="Kyrpides N."/>
            <person name="Mavromatis K."/>
            <person name="Markowitz V."/>
            <person name="Palaniappan K."/>
            <person name="Ivanova N."/>
            <person name="Schaumberg A."/>
            <person name="Pati A."/>
            <person name="Liolios K."/>
            <person name="Nordberg H.P."/>
            <person name="Cantor M.N."/>
            <person name="Hua S.X."/>
            <person name="Woyke T."/>
        </authorList>
    </citation>
    <scope>NUCLEOTIDE SEQUENCE [LARGE SCALE GENOMIC DNA]</scope>
    <source>
        <strain evidence="8 9">DSM 43889</strain>
    </source>
</reference>
<sequence length="402" mass="42099">MSAPTQQRQVGAAQGTWLVARREITTRVRSKAFIFGTLAIILAIGGYIALISFLGNGESTSRVGVTSDTAVIGEQLTVAGDALGQTIEVEDVTDAAAAEQRVRDGDLDVLLTGSPSEPVAVVDEELDTQLNGVLTAVVQQQALNERISEAGLDPVAVQQEVAGTTVEVRALGQVDEDLGQRLMLAVASAFLLYMAVILYGSMVTMGVIEEKASRVVELLLSTLRPWQLMLGKVLGIGTVGLIQVAAIGIVGVVAGVALDAFTLPGAAALTILSTVMWYLLGFLSFAALFATAGSLVSRQEDASSVTTPITLLAVLPFVIGFPRLMNDANDTVSAVLSYVPLFSPTLMSTRTALGVAEPWEIALAVALSIAATGVFVWVGGRLYSNAVLRTGSRVKLRDALRG</sequence>
<reference evidence="8 9" key="2">
    <citation type="submission" date="2022-06" db="EMBL/GenBank/DDBJ databases">
        <title>Genomic Encyclopedia of Type Strains, Phase I: the one thousand microbial genomes (KMG-I) project.</title>
        <authorList>
            <person name="Kyrpides N."/>
        </authorList>
    </citation>
    <scope>NUCLEOTIDE SEQUENCE [LARGE SCALE GENOMIC DNA]</scope>
    <source>
        <strain evidence="8 9">DSM 43889</strain>
    </source>
</reference>
<accession>A0ABT1JJ28</accession>
<gene>
    <name evidence="8" type="ORF">G443_002783</name>
</gene>
<evidence type="ECO:0000256" key="3">
    <source>
        <dbReference type="ARBA" id="ARBA00022692"/>
    </source>
</evidence>
<dbReference type="PANTHER" id="PTHR30294:SF29">
    <property type="entry name" value="MULTIDRUG ABC TRANSPORTER PERMEASE YBHS-RELATED"/>
    <property type="match status" value="1"/>
</dbReference>
<keyword evidence="9" id="KW-1185">Reference proteome</keyword>
<feature type="transmembrane region" description="Helical" evidence="6">
    <location>
        <begin position="361"/>
        <end position="383"/>
    </location>
</feature>
<dbReference type="RefSeq" id="WP_030104304.1">
    <property type="nucleotide sequence ID" value="NZ_AUBJ02000001.1"/>
</dbReference>
<feature type="transmembrane region" description="Helical" evidence="6">
    <location>
        <begin position="229"/>
        <end position="254"/>
    </location>
</feature>
<dbReference type="EMBL" id="AUBJ02000001">
    <property type="protein sequence ID" value="MCP2332513.1"/>
    <property type="molecule type" value="Genomic_DNA"/>
</dbReference>
<proteinExistence type="predicted"/>
<evidence type="ECO:0000313" key="8">
    <source>
        <dbReference type="EMBL" id="MCP2332513.1"/>
    </source>
</evidence>
<evidence type="ECO:0000256" key="4">
    <source>
        <dbReference type="ARBA" id="ARBA00022989"/>
    </source>
</evidence>
<feature type="transmembrane region" description="Helical" evidence="6">
    <location>
        <begin position="32"/>
        <end position="54"/>
    </location>
</feature>
<keyword evidence="4 6" id="KW-1133">Transmembrane helix</keyword>
<evidence type="ECO:0000256" key="1">
    <source>
        <dbReference type="ARBA" id="ARBA00004651"/>
    </source>
</evidence>
<organism evidence="8 9">
    <name type="scientific">Actinoalloteichus caeruleus DSM 43889</name>
    <dbReference type="NCBI Taxonomy" id="1120930"/>
    <lineage>
        <taxon>Bacteria</taxon>
        <taxon>Bacillati</taxon>
        <taxon>Actinomycetota</taxon>
        <taxon>Actinomycetes</taxon>
        <taxon>Pseudonocardiales</taxon>
        <taxon>Pseudonocardiaceae</taxon>
        <taxon>Actinoalloteichus</taxon>
        <taxon>Actinoalloteichus cyanogriseus</taxon>
    </lineage>
</organism>
<dbReference type="Proteomes" id="UP000791080">
    <property type="component" value="Unassembled WGS sequence"/>
</dbReference>
<keyword evidence="3 6" id="KW-0812">Transmembrane</keyword>
<dbReference type="InterPro" id="IPR013525">
    <property type="entry name" value="ABC2_TM"/>
</dbReference>
<comment type="subcellular location">
    <subcellularLocation>
        <location evidence="1">Cell membrane</location>
        <topology evidence="1">Multi-pass membrane protein</topology>
    </subcellularLocation>
</comment>
<evidence type="ECO:0000256" key="2">
    <source>
        <dbReference type="ARBA" id="ARBA00022475"/>
    </source>
</evidence>
<protein>
    <submittedName>
        <fullName evidence="8">ABC-2 type transport system permease protein</fullName>
    </submittedName>
</protein>
<evidence type="ECO:0000259" key="7">
    <source>
        <dbReference type="Pfam" id="PF12698"/>
    </source>
</evidence>
<evidence type="ECO:0000256" key="6">
    <source>
        <dbReference type="SAM" id="Phobius"/>
    </source>
</evidence>
<name>A0ABT1JJ28_ACTCY</name>
<feature type="domain" description="ABC-2 type transporter transmembrane" evidence="7">
    <location>
        <begin position="31"/>
        <end position="379"/>
    </location>
</feature>
<feature type="transmembrane region" description="Helical" evidence="6">
    <location>
        <begin position="302"/>
        <end position="321"/>
    </location>
</feature>
<feature type="transmembrane region" description="Helical" evidence="6">
    <location>
        <begin position="266"/>
        <end position="290"/>
    </location>
</feature>